<accession>A0A426Y7K5</accession>
<reference evidence="1 2" key="1">
    <citation type="journal article" date="2014" name="Agronomy (Basel)">
        <title>A Draft Genome Sequence for Ensete ventricosum, the Drought-Tolerant Tree Against Hunger.</title>
        <authorList>
            <person name="Harrison J."/>
            <person name="Moore K.A."/>
            <person name="Paszkiewicz K."/>
            <person name="Jones T."/>
            <person name="Grant M."/>
            <person name="Ambacheew D."/>
            <person name="Muzemil S."/>
            <person name="Studholme D.J."/>
        </authorList>
    </citation>
    <scope>NUCLEOTIDE SEQUENCE [LARGE SCALE GENOMIC DNA]</scope>
</reference>
<name>A0A426Y7K5_ENSVE</name>
<evidence type="ECO:0000313" key="1">
    <source>
        <dbReference type="EMBL" id="RRT47700.1"/>
    </source>
</evidence>
<evidence type="ECO:0000313" key="2">
    <source>
        <dbReference type="Proteomes" id="UP000287651"/>
    </source>
</evidence>
<dbReference type="AlphaFoldDB" id="A0A426Y7K5"/>
<dbReference type="EMBL" id="AMZH03014404">
    <property type="protein sequence ID" value="RRT47700.1"/>
    <property type="molecule type" value="Genomic_DNA"/>
</dbReference>
<gene>
    <name evidence="1" type="ORF">B296_00040992</name>
</gene>
<sequence>VLSNQSTHFGSNLPLKFGTSTLTLLAISPRLLANRTRWPITRVFGFLIGSRNSSLRSKA</sequence>
<comment type="caution">
    <text evidence="1">The sequence shown here is derived from an EMBL/GenBank/DDBJ whole genome shotgun (WGS) entry which is preliminary data.</text>
</comment>
<dbReference type="Proteomes" id="UP000287651">
    <property type="component" value="Unassembled WGS sequence"/>
</dbReference>
<proteinExistence type="predicted"/>
<feature type="non-terminal residue" evidence="1">
    <location>
        <position position="1"/>
    </location>
</feature>
<protein>
    <submittedName>
        <fullName evidence="1">Uncharacterized protein</fullName>
    </submittedName>
</protein>
<organism evidence="1 2">
    <name type="scientific">Ensete ventricosum</name>
    <name type="common">Abyssinian banana</name>
    <name type="synonym">Musa ensete</name>
    <dbReference type="NCBI Taxonomy" id="4639"/>
    <lineage>
        <taxon>Eukaryota</taxon>
        <taxon>Viridiplantae</taxon>
        <taxon>Streptophyta</taxon>
        <taxon>Embryophyta</taxon>
        <taxon>Tracheophyta</taxon>
        <taxon>Spermatophyta</taxon>
        <taxon>Magnoliopsida</taxon>
        <taxon>Liliopsida</taxon>
        <taxon>Zingiberales</taxon>
        <taxon>Musaceae</taxon>
        <taxon>Ensete</taxon>
    </lineage>
</organism>